<evidence type="ECO:0000259" key="5">
    <source>
        <dbReference type="Pfam" id="PF25967"/>
    </source>
</evidence>
<feature type="compositionally biased region" description="Polar residues" evidence="2">
    <location>
        <begin position="394"/>
        <end position="403"/>
    </location>
</feature>
<evidence type="ECO:0000259" key="6">
    <source>
        <dbReference type="Pfam" id="PF25973"/>
    </source>
</evidence>
<comment type="similarity">
    <text evidence="1">Belongs to the membrane fusion protein (MFP) (TC 8.A.1) family.</text>
</comment>
<dbReference type="InterPro" id="IPR006143">
    <property type="entry name" value="RND_pump_MFP"/>
</dbReference>
<feature type="region of interest" description="Disordered" evidence="2">
    <location>
        <begin position="385"/>
        <end position="417"/>
    </location>
</feature>
<dbReference type="PANTHER" id="PTHR30469:SF37">
    <property type="entry name" value="RAGD PROTEIN"/>
    <property type="match status" value="1"/>
</dbReference>
<evidence type="ECO:0000256" key="2">
    <source>
        <dbReference type="SAM" id="MobiDB-lite"/>
    </source>
</evidence>
<organism evidence="7 8">
    <name type="scientific">Candidatus Nitrospira kreftii</name>
    <dbReference type="NCBI Taxonomy" id="2652173"/>
    <lineage>
        <taxon>Bacteria</taxon>
        <taxon>Pseudomonadati</taxon>
        <taxon>Nitrospirota</taxon>
        <taxon>Nitrospiria</taxon>
        <taxon>Nitrospirales</taxon>
        <taxon>Nitrospiraceae</taxon>
        <taxon>Nitrospira</taxon>
    </lineage>
</organism>
<sequence>MKILHGKFVAIAVIVVGLLYIGFRLYSGRLDANSLREQTLKEATPTVAVIHPKPVPASETITLPGNIVGWYEAPIYARVTGYVQAWHKDYGDPVKQGDLLAEINTPGLDAEYRQAKAALGSERARYELAEVTAKRYVAMRKNQAVSEQSITVQVQNLKAQAAVVNEARQKVKNIAAFIGFKQIKAPFDGVVVQRNINVGDLVTKEGSLGTTDGKNNLFKVAVVDKLRLFVSIPEQFGPFLQPGMTADVMVPQIPNRHFKFDFLTVAKGFDVSTRTAVTVFTIDNADRTLWPGSYAKVQLTAPVDRQSFTIPSTALVFQEHGTQVAVVTETTRVHLKPITISKLMDKVVEVEEGLSASDRVINNPSAALHEGATVRIVTPEPGYDLVNVSEPQAPLQSEQSPPNSEREAATGTQGPAL</sequence>
<dbReference type="AlphaFoldDB" id="A0A7S8FBS1"/>
<accession>A0A7S8FBS1</accession>
<dbReference type="InterPro" id="IPR058627">
    <property type="entry name" value="MdtA-like_C"/>
</dbReference>
<evidence type="ECO:0000259" key="4">
    <source>
        <dbReference type="Pfam" id="PF25954"/>
    </source>
</evidence>
<dbReference type="InterPro" id="IPR058647">
    <property type="entry name" value="BSH_CzcB-like"/>
</dbReference>
<dbReference type="Pfam" id="PF25954">
    <property type="entry name" value="Beta-barrel_RND_2"/>
    <property type="match status" value="1"/>
</dbReference>
<dbReference type="GO" id="GO:0015562">
    <property type="term" value="F:efflux transmembrane transporter activity"/>
    <property type="evidence" value="ECO:0007669"/>
    <property type="project" value="TreeGrafter"/>
</dbReference>
<dbReference type="Pfam" id="PF25973">
    <property type="entry name" value="BSH_CzcB"/>
    <property type="match status" value="1"/>
</dbReference>
<keyword evidence="3" id="KW-1133">Transmembrane helix</keyword>
<dbReference type="Gene3D" id="1.10.287.470">
    <property type="entry name" value="Helix hairpin bin"/>
    <property type="match status" value="1"/>
</dbReference>
<feature type="transmembrane region" description="Helical" evidence="3">
    <location>
        <begin position="6"/>
        <end position="26"/>
    </location>
</feature>
<protein>
    <submittedName>
        <fullName evidence="7">Efflux transporter periplasmic adaptor subunit</fullName>
    </submittedName>
</protein>
<dbReference type="NCBIfam" id="TIGR01730">
    <property type="entry name" value="RND_mfp"/>
    <property type="match status" value="1"/>
</dbReference>
<reference evidence="7 8" key="1">
    <citation type="journal article" date="2020" name="ISME J.">
        <title>Enrichment and physiological characterization of a novel comammox Nitrospira indicates ammonium inhibition of complete nitrification.</title>
        <authorList>
            <person name="Sakoula D."/>
            <person name="Koch H."/>
            <person name="Frank J."/>
            <person name="Jetten M.S.M."/>
            <person name="van Kessel M.A.H.J."/>
            <person name="Lucker S."/>
        </authorList>
    </citation>
    <scope>NUCLEOTIDE SEQUENCE [LARGE SCALE GENOMIC DNA]</scope>
    <source>
        <strain evidence="7">Comreactor17</strain>
    </source>
</reference>
<dbReference type="InterPro" id="IPR058792">
    <property type="entry name" value="Beta-barrel_RND_2"/>
</dbReference>
<feature type="domain" description="CusB-like beta-barrel" evidence="4">
    <location>
        <begin position="230"/>
        <end position="301"/>
    </location>
</feature>
<evidence type="ECO:0000256" key="3">
    <source>
        <dbReference type="SAM" id="Phobius"/>
    </source>
</evidence>
<dbReference type="GO" id="GO:1990281">
    <property type="term" value="C:efflux pump complex"/>
    <property type="evidence" value="ECO:0007669"/>
    <property type="project" value="TreeGrafter"/>
</dbReference>
<dbReference type="Pfam" id="PF25967">
    <property type="entry name" value="RND-MFP_C"/>
    <property type="match status" value="1"/>
</dbReference>
<feature type="domain" description="CzcB-like barrel-sandwich hybrid" evidence="6">
    <location>
        <begin position="73"/>
        <end position="206"/>
    </location>
</feature>
<evidence type="ECO:0000313" key="7">
    <source>
        <dbReference type="EMBL" id="QPD03005.1"/>
    </source>
</evidence>
<dbReference type="Proteomes" id="UP000593737">
    <property type="component" value="Chromosome"/>
</dbReference>
<dbReference type="Gene3D" id="2.40.30.170">
    <property type="match status" value="1"/>
</dbReference>
<evidence type="ECO:0000313" key="8">
    <source>
        <dbReference type="Proteomes" id="UP000593737"/>
    </source>
</evidence>
<keyword evidence="3" id="KW-0472">Membrane</keyword>
<gene>
    <name evidence="7" type="ORF">Nkreftii_000779</name>
</gene>
<name>A0A7S8FBS1_9BACT</name>
<evidence type="ECO:0000256" key="1">
    <source>
        <dbReference type="ARBA" id="ARBA00009477"/>
    </source>
</evidence>
<dbReference type="KEGG" id="nkf:Nkreftii_000779"/>
<proteinExistence type="inferred from homology"/>
<dbReference type="Gene3D" id="2.40.50.100">
    <property type="match status" value="1"/>
</dbReference>
<feature type="domain" description="Multidrug resistance protein MdtA-like C-terminal permuted SH3" evidence="5">
    <location>
        <begin position="309"/>
        <end position="361"/>
    </location>
</feature>
<dbReference type="EMBL" id="CP047423">
    <property type="protein sequence ID" value="QPD03005.1"/>
    <property type="molecule type" value="Genomic_DNA"/>
</dbReference>
<dbReference type="SUPFAM" id="SSF111369">
    <property type="entry name" value="HlyD-like secretion proteins"/>
    <property type="match status" value="1"/>
</dbReference>
<dbReference type="PANTHER" id="PTHR30469">
    <property type="entry name" value="MULTIDRUG RESISTANCE PROTEIN MDTA"/>
    <property type="match status" value="1"/>
</dbReference>
<dbReference type="Gene3D" id="2.40.420.20">
    <property type="match status" value="1"/>
</dbReference>
<keyword evidence="3" id="KW-0812">Transmembrane</keyword>